<evidence type="ECO:0000259" key="4">
    <source>
        <dbReference type="Pfam" id="PF03914"/>
    </source>
</evidence>
<feature type="region of interest" description="Disordered" evidence="2">
    <location>
        <begin position="235"/>
        <end position="268"/>
    </location>
</feature>
<feature type="region of interest" description="Disordered" evidence="2">
    <location>
        <begin position="54"/>
        <end position="75"/>
    </location>
</feature>
<dbReference type="VEuPathDB" id="TriTrypDB:ADEAN_000291800"/>
<dbReference type="OrthoDB" id="278001at2759"/>
<proteinExistence type="inferred from homology"/>
<protein>
    <submittedName>
        <fullName evidence="5">CBF/Mak21 family, putative</fullName>
    </submittedName>
</protein>
<dbReference type="Pfam" id="PF03914">
    <property type="entry name" value="CBF"/>
    <property type="match status" value="1"/>
</dbReference>
<accession>A0A7G2C9N2</accession>
<dbReference type="PANTHER" id="PTHR12048:SF0">
    <property type="entry name" value="CCAAT_ENHANCER-BINDING PROTEIN ZETA"/>
    <property type="match status" value="1"/>
</dbReference>
<keyword evidence="3" id="KW-0812">Transmembrane</keyword>
<feature type="domain" description="CCAAT-binding factor" evidence="4">
    <location>
        <begin position="7"/>
        <end position="105"/>
    </location>
</feature>
<name>A0A7G2C9N2_9TRYP</name>
<evidence type="ECO:0000256" key="2">
    <source>
        <dbReference type="SAM" id="MobiDB-lite"/>
    </source>
</evidence>
<feature type="compositionally biased region" description="Basic and acidic residues" evidence="2">
    <location>
        <begin position="65"/>
        <end position="75"/>
    </location>
</feature>
<keyword evidence="3" id="KW-1133">Transmembrane helix</keyword>
<evidence type="ECO:0000313" key="6">
    <source>
        <dbReference type="Proteomes" id="UP000515908"/>
    </source>
</evidence>
<feature type="compositionally biased region" description="Basic and acidic residues" evidence="2">
    <location>
        <begin position="239"/>
        <end position="249"/>
    </location>
</feature>
<dbReference type="AlphaFoldDB" id="A0A7G2C9N2"/>
<comment type="similarity">
    <text evidence="1">Belongs to the CBF/MAK21 family.</text>
</comment>
<dbReference type="EMBL" id="LR877149">
    <property type="protein sequence ID" value="CAD2215463.1"/>
    <property type="molecule type" value="Genomic_DNA"/>
</dbReference>
<dbReference type="InterPro" id="IPR005612">
    <property type="entry name" value="CCAAT-binding_factor"/>
</dbReference>
<feature type="compositionally biased region" description="Basic residues" evidence="2">
    <location>
        <begin position="250"/>
        <end position="261"/>
    </location>
</feature>
<gene>
    <name evidence="5" type="ORF">ADEAN_000291800</name>
</gene>
<reference evidence="5 6" key="1">
    <citation type="submission" date="2020-08" db="EMBL/GenBank/DDBJ databases">
        <authorList>
            <person name="Newling K."/>
            <person name="Davey J."/>
            <person name="Forrester S."/>
        </authorList>
    </citation>
    <scope>NUCLEOTIDE SEQUENCE [LARGE SCALE GENOMIC DNA]</scope>
    <source>
        <strain evidence="6">Crithidia deanei Carvalho (ATCC PRA-265)</strain>
    </source>
</reference>
<organism evidence="5 6">
    <name type="scientific">Angomonas deanei</name>
    <dbReference type="NCBI Taxonomy" id="59799"/>
    <lineage>
        <taxon>Eukaryota</taxon>
        <taxon>Discoba</taxon>
        <taxon>Euglenozoa</taxon>
        <taxon>Kinetoplastea</taxon>
        <taxon>Metakinetoplastina</taxon>
        <taxon>Trypanosomatida</taxon>
        <taxon>Trypanosomatidae</taxon>
        <taxon>Strigomonadinae</taxon>
        <taxon>Angomonas</taxon>
    </lineage>
</organism>
<evidence type="ECO:0000256" key="1">
    <source>
        <dbReference type="ARBA" id="ARBA00007797"/>
    </source>
</evidence>
<dbReference type="InterPro" id="IPR040155">
    <property type="entry name" value="CEBPZ/Mak21-like"/>
</dbReference>
<sequence>MRLDKKVERVAAFVHRLLQRAVYYNDAMVCAVLLLVGETAQSHTKIRDMLRSSHTALNANAPPSERGETDYDPKARDPQFARATRECLWVLNLLSRHSHPSVVRLSVLLLFGKEIVFDSHPLDDMTPTNFLQMFVDAKANTKKTHDKKATGMAVFRRTTNPSIMPSASDPYFINANAQEVDVSALFLHRYAIQRQRFLDSLSQVKPSWGDLAEDEDAAIRVTDVDTALFGPSGALDLTGGDKEAKETKKAKPPRRRTRRRTTSLFQRTLPTTTCSPRVTMA</sequence>
<keyword evidence="3" id="KW-0472">Membrane</keyword>
<feature type="transmembrane region" description="Helical" evidence="3">
    <location>
        <begin position="21"/>
        <end position="37"/>
    </location>
</feature>
<evidence type="ECO:0000256" key="3">
    <source>
        <dbReference type="SAM" id="Phobius"/>
    </source>
</evidence>
<dbReference type="Proteomes" id="UP000515908">
    <property type="component" value="Chromosome 05"/>
</dbReference>
<keyword evidence="6" id="KW-1185">Reference proteome</keyword>
<dbReference type="GO" id="GO:0005634">
    <property type="term" value="C:nucleus"/>
    <property type="evidence" value="ECO:0007669"/>
    <property type="project" value="UniProtKB-ARBA"/>
</dbReference>
<dbReference type="PANTHER" id="PTHR12048">
    <property type="entry name" value="CCAAT-BINDING FACTOR-RELATED"/>
    <property type="match status" value="1"/>
</dbReference>
<evidence type="ECO:0000313" key="5">
    <source>
        <dbReference type="EMBL" id="CAD2215463.1"/>
    </source>
</evidence>